<reference evidence="1 2" key="1">
    <citation type="journal article" date="2019" name="Int. J. Syst. Evol. Microbiol.">
        <title>The Global Catalogue of Microorganisms (GCM) 10K type strain sequencing project: providing services to taxonomists for standard genome sequencing and annotation.</title>
        <authorList>
            <consortium name="The Broad Institute Genomics Platform"/>
            <consortium name="The Broad Institute Genome Sequencing Center for Infectious Disease"/>
            <person name="Wu L."/>
            <person name="Ma J."/>
        </authorList>
    </citation>
    <scope>NUCLEOTIDE SEQUENCE [LARGE SCALE GENOMIC DNA]</scope>
    <source>
        <strain evidence="1 2">JCM 1407</strain>
    </source>
</reference>
<protein>
    <submittedName>
        <fullName evidence="1">Glycerol-3-phosphate responsive antiterminator</fullName>
    </submittedName>
</protein>
<dbReference type="Gene3D" id="3.20.20.70">
    <property type="entry name" value="Aldolase class I"/>
    <property type="match status" value="1"/>
</dbReference>
<name>A0ABN1JU47_9CLOT</name>
<dbReference type="InterPro" id="IPR006699">
    <property type="entry name" value="GlpP"/>
</dbReference>
<comment type="caution">
    <text evidence="1">The sequence shown here is derived from an EMBL/GenBank/DDBJ whole genome shotgun (WGS) entry which is preliminary data.</text>
</comment>
<dbReference type="Pfam" id="PF04309">
    <property type="entry name" value="G3P_antiterm"/>
    <property type="match status" value="1"/>
</dbReference>
<dbReference type="Proteomes" id="UP001501510">
    <property type="component" value="Unassembled WGS sequence"/>
</dbReference>
<dbReference type="PIRSF" id="PIRSF016897">
    <property type="entry name" value="GlpP"/>
    <property type="match status" value="1"/>
</dbReference>
<dbReference type="PANTHER" id="PTHR35787">
    <property type="entry name" value="GLYCEROL UPTAKE OPERON ANTITERMINATOR REGULATORY PROTEIN"/>
    <property type="match status" value="1"/>
</dbReference>
<dbReference type="InterPro" id="IPR013785">
    <property type="entry name" value="Aldolase_TIM"/>
</dbReference>
<dbReference type="SUPFAM" id="SSF110391">
    <property type="entry name" value="GlpP-like"/>
    <property type="match status" value="1"/>
</dbReference>
<gene>
    <name evidence="1" type="ORF">GCM10008906_34650</name>
</gene>
<dbReference type="RefSeq" id="WP_343763722.1">
    <property type="nucleotide sequence ID" value="NZ_BAAACG010000019.1"/>
</dbReference>
<evidence type="ECO:0000313" key="1">
    <source>
        <dbReference type="EMBL" id="GAA0746708.1"/>
    </source>
</evidence>
<dbReference type="EMBL" id="BAAACG010000019">
    <property type="protein sequence ID" value="GAA0746708.1"/>
    <property type="molecule type" value="Genomic_DNA"/>
</dbReference>
<accession>A0ABN1JU47</accession>
<sequence>MDLNEIFIENPVIAAIRNKEDIKKSIQSKAKICFVLFGNVLNIADICRILKEEGKIVFVHIDMIEGLKADSSAMEFLKKYAGMHGIITTKSFNVKHARKLGLLAIQRVFIVDSLSLKTGIKNIIENSPAGVEVMPGVASKIINNMRPKIKNIPIIAGGLIKDKKDVMEALSAGAVAISTTTHKLWDC</sequence>
<organism evidence="1 2">
    <name type="scientific">Clostridium oceanicum</name>
    <dbReference type="NCBI Taxonomy" id="1543"/>
    <lineage>
        <taxon>Bacteria</taxon>
        <taxon>Bacillati</taxon>
        <taxon>Bacillota</taxon>
        <taxon>Clostridia</taxon>
        <taxon>Eubacteriales</taxon>
        <taxon>Clostridiaceae</taxon>
        <taxon>Clostridium</taxon>
    </lineage>
</organism>
<keyword evidence="2" id="KW-1185">Reference proteome</keyword>
<proteinExistence type="predicted"/>
<evidence type="ECO:0000313" key="2">
    <source>
        <dbReference type="Proteomes" id="UP001501510"/>
    </source>
</evidence>
<dbReference type="PANTHER" id="PTHR35787:SF1">
    <property type="entry name" value="GLYCEROL UPTAKE OPERON ANTITERMINATOR REGULATORY PROTEIN"/>
    <property type="match status" value="1"/>
</dbReference>